<dbReference type="InterPro" id="IPR016036">
    <property type="entry name" value="Malonyl_transacylase_ACP-bd"/>
</dbReference>
<dbReference type="RefSeq" id="WP_387406558.1">
    <property type="nucleotide sequence ID" value="NZ_JBIAQY010000021.1"/>
</dbReference>
<dbReference type="SUPFAM" id="SSF52151">
    <property type="entry name" value="FabD/lysophospholipase-like"/>
    <property type="match status" value="1"/>
</dbReference>
<dbReference type="Gene3D" id="3.40.366.10">
    <property type="entry name" value="Malonyl-Coenzyme A Acyl Carrier Protein, domain 2"/>
    <property type="match status" value="1"/>
</dbReference>
<dbReference type="Pfam" id="PF00698">
    <property type="entry name" value="Acyl_transf_1"/>
    <property type="match status" value="1"/>
</dbReference>
<dbReference type="InterPro" id="IPR001227">
    <property type="entry name" value="Ac_transferase_dom_sf"/>
</dbReference>
<evidence type="ECO:0000256" key="3">
    <source>
        <dbReference type="ARBA" id="ARBA00023315"/>
    </source>
</evidence>
<dbReference type="EC" id="2.3.1.39" evidence="1"/>
<comment type="caution">
    <text evidence="6">The sequence shown here is derived from an EMBL/GenBank/DDBJ whole genome shotgun (WGS) entry which is preliminary data.</text>
</comment>
<organism evidence="6 7">
    <name type="scientific">Nocardia jiangxiensis</name>
    <dbReference type="NCBI Taxonomy" id="282685"/>
    <lineage>
        <taxon>Bacteria</taxon>
        <taxon>Bacillati</taxon>
        <taxon>Actinomycetota</taxon>
        <taxon>Actinomycetes</taxon>
        <taxon>Mycobacteriales</taxon>
        <taxon>Nocardiaceae</taxon>
        <taxon>Nocardia</taxon>
    </lineage>
</organism>
<dbReference type="PANTHER" id="PTHR42681:SF1">
    <property type="entry name" value="MALONYL-COA-ACYL CARRIER PROTEIN TRANSACYLASE, MITOCHONDRIAL"/>
    <property type="match status" value="1"/>
</dbReference>
<dbReference type="InterPro" id="IPR050858">
    <property type="entry name" value="Mal-CoA-ACP_Trans/PKS_FabD"/>
</dbReference>
<dbReference type="Gene3D" id="3.30.70.250">
    <property type="entry name" value="Malonyl-CoA ACP transacylase, ACP-binding"/>
    <property type="match status" value="1"/>
</dbReference>
<dbReference type="InterPro" id="IPR014043">
    <property type="entry name" value="Acyl_transferase_dom"/>
</dbReference>
<evidence type="ECO:0000313" key="7">
    <source>
        <dbReference type="Proteomes" id="UP001601992"/>
    </source>
</evidence>
<dbReference type="SUPFAM" id="SSF55048">
    <property type="entry name" value="Probable ACP-binding domain of malonyl-CoA ACP transacylase"/>
    <property type="match status" value="1"/>
</dbReference>
<accession>A0ABW6SBT8</accession>
<evidence type="ECO:0000256" key="2">
    <source>
        <dbReference type="ARBA" id="ARBA00022679"/>
    </source>
</evidence>
<proteinExistence type="predicted"/>
<keyword evidence="2" id="KW-0808">Transferase</keyword>
<dbReference type="GO" id="GO:0016746">
    <property type="term" value="F:acyltransferase activity"/>
    <property type="evidence" value="ECO:0007669"/>
    <property type="project" value="UniProtKB-KW"/>
</dbReference>
<name>A0ABW6SBT8_9NOCA</name>
<dbReference type="PANTHER" id="PTHR42681">
    <property type="entry name" value="MALONYL-COA-ACYL CARRIER PROTEIN TRANSACYLASE, MITOCHONDRIAL"/>
    <property type="match status" value="1"/>
</dbReference>
<dbReference type="SMART" id="SM00827">
    <property type="entry name" value="PKS_AT"/>
    <property type="match status" value="1"/>
</dbReference>
<dbReference type="EMBL" id="JBIAQY010000021">
    <property type="protein sequence ID" value="MFF3573781.1"/>
    <property type="molecule type" value="Genomic_DNA"/>
</dbReference>
<evidence type="ECO:0000259" key="5">
    <source>
        <dbReference type="SMART" id="SM00827"/>
    </source>
</evidence>
<keyword evidence="7" id="KW-1185">Reference proteome</keyword>
<protein>
    <recommendedName>
        <fullName evidence="1">[acyl-carrier-protein] S-malonyltransferase</fullName>
        <ecNumber evidence="1">2.3.1.39</ecNumber>
    </recommendedName>
</protein>
<feature type="domain" description="Malonyl-CoA:ACP transacylase (MAT)" evidence="5">
    <location>
        <begin position="6"/>
        <end position="310"/>
    </location>
</feature>
<sequence length="311" mass="32092">MSLALLFPGQGAQHAGMLHTLPDGPAAHAAVVEATAAAGPLDYLDQPAALATTTGTQLALLIAGVTAARALVDDYRLRPEFVAGHSVGAFAAAVTAGVLTVGEAVVAVRIRGELMRQACADGRWGMGVGVGLRLPDVRTLAADVGTTDDPLWIANINAADQITLGGTREALARTASAARVAGARKFELLDMDVASHGPIQEPTARSIAEHLASIPRDRRQTIRYLTNVGGRSVRDDPDAVLDDLAQSVAHPVQWYDASRLMGELGATVAVEMPPGHVLTGLVAGSVPAIHAIALAETGIERTVATVLRGGE</sequence>
<keyword evidence="3 6" id="KW-0012">Acyltransferase</keyword>
<evidence type="ECO:0000256" key="4">
    <source>
        <dbReference type="ARBA" id="ARBA00048462"/>
    </source>
</evidence>
<dbReference type="InterPro" id="IPR016035">
    <property type="entry name" value="Acyl_Trfase/lysoPLipase"/>
</dbReference>
<comment type="catalytic activity">
    <reaction evidence="4">
        <text>holo-[ACP] + malonyl-CoA = malonyl-[ACP] + CoA</text>
        <dbReference type="Rhea" id="RHEA:41792"/>
        <dbReference type="Rhea" id="RHEA-COMP:9623"/>
        <dbReference type="Rhea" id="RHEA-COMP:9685"/>
        <dbReference type="ChEBI" id="CHEBI:57287"/>
        <dbReference type="ChEBI" id="CHEBI:57384"/>
        <dbReference type="ChEBI" id="CHEBI:64479"/>
        <dbReference type="ChEBI" id="CHEBI:78449"/>
        <dbReference type="EC" id="2.3.1.39"/>
    </reaction>
</comment>
<evidence type="ECO:0000313" key="6">
    <source>
        <dbReference type="EMBL" id="MFF3573781.1"/>
    </source>
</evidence>
<gene>
    <name evidence="6" type="ORF">ACFYXQ_39100</name>
</gene>
<dbReference type="Proteomes" id="UP001601992">
    <property type="component" value="Unassembled WGS sequence"/>
</dbReference>
<reference evidence="6 7" key="1">
    <citation type="submission" date="2024-10" db="EMBL/GenBank/DDBJ databases">
        <title>The Natural Products Discovery Center: Release of the First 8490 Sequenced Strains for Exploring Actinobacteria Biosynthetic Diversity.</title>
        <authorList>
            <person name="Kalkreuter E."/>
            <person name="Kautsar S.A."/>
            <person name="Yang D."/>
            <person name="Bader C.D."/>
            <person name="Teijaro C.N."/>
            <person name="Fluegel L."/>
            <person name="Davis C.M."/>
            <person name="Simpson J.R."/>
            <person name="Lauterbach L."/>
            <person name="Steele A.D."/>
            <person name="Gui C."/>
            <person name="Meng S."/>
            <person name="Li G."/>
            <person name="Viehrig K."/>
            <person name="Ye F."/>
            <person name="Su P."/>
            <person name="Kiefer A.F."/>
            <person name="Nichols A."/>
            <person name="Cepeda A.J."/>
            <person name="Yan W."/>
            <person name="Fan B."/>
            <person name="Jiang Y."/>
            <person name="Adhikari A."/>
            <person name="Zheng C.-J."/>
            <person name="Schuster L."/>
            <person name="Cowan T.M."/>
            <person name="Smanski M.J."/>
            <person name="Chevrette M.G."/>
            <person name="De Carvalho L.P.S."/>
            <person name="Shen B."/>
        </authorList>
    </citation>
    <scope>NUCLEOTIDE SEQUENCE [LARGE SCALE GENOMIC DNA]</scope>
    <source>
        <strain evidence="6 7">NPDC002593</strain>
    </source>
</reference>
<evidence type="ECO:0000256" key="1">
    <source>
        <dbReference type="ARBA" id="ARBA00013258"/>
    </source>
</evidence>